<reference evidence="2 3" key="1">
    <citation type="journal article" date="2015" name="Mol. Plant Microbe Interact.">
        <title>Genome, transcriptome, and functional analyses of Penicillium expansum provide new insights into secondary metabolism and pathogenicity.</title>
        <authorList>
            <person name="Ballester A.R."/>
            <person name="Marcet-Houben M."/>
            <person name="Levin E."/>
            <person name="Sela N."/>
            <person name="Selma-Lazaro C."/>
            <person name="Carmona L."/>
            <person name="Wisniewski M."/>
            <person name="Droby S."/>
            <person name="Gonzalez-Candelas L."/>
            <person name="Gabaldon T."/>
        </authorList>
    </citation>
    <scope>NUCLEOTIDE SEQUENCE [LARGE SCALE GENOMIC DNA]</scope>
    <source>
        <strain evidence="2 3">PHI-1</strain>
    </source>
</reference>
<accession>A0A0A2KC08</accession>
<proteinExistence type="predicted"/>
<dbReference type="OrthoDB" id="1669814at2759"/>
<feature type="transmembrane region" description="Helical" evidence="1">
    <location>
        <begin position="157"/>
        <end position="177"/>
    </location>
</feature>
<gene>
    <name evidence="2" type="ORF">PITC_023150</name>
</gene>
<feature type="transmembrane region" description="Helical" evidence="1">
    <location>
        <begin position="203"/>
        <end position="220"/>
    </location>
</feature>
<feature type="transmembrane region" description="Helical" evidence="1">
    <location>
        <begin position="326"/>
        <end position="348"/>
    </location>
</feature>
<feature type="transmembrane region" description="Helical" evidence="1">
    <location>
        <begin position="113"/>
        <end position="136"/>
    </location>
</feature>
<dbReference type="AlphaFoldDB" id="A0A0A2KC08"/>
<comment type="caution">
    <text evidence="2">The sequence shown here is derived from an EMBL/GenBank/DDBJ whole genome shotgun (WGS) entry which is preliminary data.</text>
</comment>
<feature type="transmembrane region" description="Helical" evidence="1">
    <location>
        <begin position="84"/>
        <end position="101"/>
    </location>
</feature>
<feature type="transmembrane region" description="Helical" evidence="1">
    <location>
        <begin position="232"/>
        <end position="254"/>
    </location>
</feature>
<name>A0A0A2KC08_PENIT</name>
<dbReference type="EMBL" id="JQGA01001582">
    <property type="protein sequence ID" value="KGO64468.1"/>
    <property type="molecule type" value="Genomic_DNA"/>
</dbReference>
<dbReference type="HOGENOM" id="CLU_038717_3_1_1"/>
<keyword evidence="1" id="KW-0812">Transmembrane</keyword>
<dbReference type="OMA" id="RGPWLFL"/>
<keyword evidence="1" id="KW-1133">Transmembrane helix</keyword>
<feature type="transmembrane region" description="Helical" evidence="1">
    <location>
        <begin position="53"/>
        <end position="72"/>
    </location>
</feature>
<dbReference type="Proteomes" id="UP000030104">
    <property type="component" value="Unassembled WGS sequence"/>
</dbReference>
<organism evidence="2 3">
    <name type="scientific">Penicillium italicum</name>
    <name type="common">Blue mold</name>
    <dbReference type="NCBI Taxonomy" id="40296"/>
    <lineage>
        <taxon>Eukaryota</taxon>
        <taxon>Fungi</taxon>
        <taxon>Dikarya</taxon>
        <taxon>Ascomycota</taxon>
        <taxon>Pezizomycotina</taxon>
        <taxon>Eurotiomycetes</taxon>
        <taxon>Eurotiomycetidae</taxon>
        <taxon>Eurotiales</taxon>
        <taxon>Aspergillaceae</taxon>
        <taxon>Penicillium</taxon>
    </lineage>
</organism>
<evidence type="ECO:0000256" key="1">
    <source>
        <dbReference type="SAM" id="Phobius"/>
    </source>
</evidence>
<evidence type="ECO:0000313" key="3">
    <source>
        <dbReference type="Proteomes" id="UP000030104"/>
    </source>
</evidence>
<dbReference type="PhylomeDB" id="A0A0A2KC08"/>
<protein>
    <submittedName>
        <fullName evidence="2">Uncharacterized protein</fullName>
    </submittedName>
</protein>
<dbReference type="STRING" id="40296.A0A0A2KC08"/>
<evidence type="ECO:0000313" key="2">
    <source>
        <dbReference type="EMBL" id="KGO64468.1"/>
    </source>
</evidence>
<keyword evidence="1" id="KW-0472">Membrane</keyword>
<feature type="transmembrane region" description="Helical" evidence="1">
    <location>
        <begin position="295"/>
        <end position="314"/>
    </location>
</feature>
<keyword evidence="3" id="KW-1185">Reference proteome</keyword>
<sequence length="376" mass="41648">MDLQALRLYFRGLALLAALLLWGISVSNGTVKALLLAVYHRWLTDDIPLQTKYTGIPLVDLPIALLVGFFFYGTNGSSSGYQYFLFDAYSTLQSAFVWLYVESFRVGAKPRWIAQPVIFGLLWQAFGAAISLPLYYALHVEWLLQAPATDEVRIRGAVVIPIGFLLGAVVPAVIGMLPTWTGTASRSAIEHQYILALWQLDPLWVSWIQLALGAVVSSLWRTGETTQQQSYLWVRGSYLLAAASSTVGHVYVILKALSDETMSLWHMYVPSGFSGPSETDGILVRGPWLFLQYDLIIIALSSLSWVFVLICHAFDKDRLFSRAKVGLLLLVGAITIGPGGTVSLALFVREAKLQRSRTKKIFPVCKDVKMRGPWGG</sequence>